<dbReference type="InterPro" id="IPR038576">
    <property type="entry name" value="Methyltransf_Zn-bd_dom_put_sf"/>
</dbReference>
<dbReference type="GO" id="GO:0008168">
    <property type="term" value="F:methyltransferase activity"/>
    <property type="evidence" value="ECO:0007669"/>
    <property type="project" value="UniProtKB-KW"/>
</dbReference>
<dbReference type="Gene3D" id="6.10.250.3100">
    <property type="match status" value="1"/>
</dbReference>
<dbReference type="RefSeq" id="WP_282573927.1">
    <property type="nucleotide sequence ID" value="NZ_BAABEB010000027.1"/>
</dbReference>
<dbReference type="Pfam" id="PF08484">
    <property type="entry name" value="Methyltransf_14"/>
    <property type="match status" value="1"/>
</dbReference>
<keyword evidence="3" id="KW-0489">Methyltransferase</keyword>
<dbReference type="Pfam" id="PF13489">
    <property type="entry name" value="Methyltransf_23"/>
    <property type="match status" value="1"/>
</dbReference>
<evidence type="ECO:0000259" key="1">
    <source>
        <dbReference type="Pfam" id="PF08421"/>
    </source>
</evidence>
<protein>
    <submittedName>
        <fullName evidence="3">Class I SAM-dependent methyltransferase</fullName>
    </submittedName>
</protein>
<evidence type="ECO:0000313" key="4">
    <source>
        <dbReference type="Proteomes" id="UP000832041"/>
    </source>
</evidence>
<dbReference type="PANTHER" id="PTHR43861:SF5">
    <property type="entry name" value="BLL5978 PROTEIN"/>
    <property type="match status" value="1"/>
</dbReference>
<keyword evidence="4" id="KW-1185">Reference proteome</keyword>
<dbReference type="InterPro" id="IPR013691">
    <property type="entry name" value="MeTrfase_14"/>
</dbReference>
<reference evidence="3 4" key="1">
    <citation type="submission" date="2020-04" db="EMBL/GenBank/DDBJ databases">
        <title>Thermobifida alba genome sequencing and assembly.</title>
        <authorList>
            <person name="Luzics S."/>
            <person name="Horvath B."/>
            <person name="Nagy I."/>
            <person name="Toth A."/>
            <person name="Nagy I."/>
            <person name="Kukolya J."/>
        </authorList>
    </citation>
    <scope>NUCLEOTIDE SEQUENCE [LARGE SCALE GENOMIC DNA]</scope>
    <source>
        <strain evidence="3 4">DSM 43795</strain>
    </source>
</reference>
<dbReference type="Proteomes" id="UP000832041">
    <property type="component" value="Chromosome"/>
</dbReference>
<dbReference type="Gene3D" id="3.40.50.720">
    <property type="entry name" value="NAD(P)-binding Rossmann-like Domain"/>
    <property type="match status" value="1"/>
</dbReference>
<proteinExistence type="predicted"/>
<dbReference type="Gene3D" id="3.40.50.150">
    <property type="entry name" value="Vaccinia Virus protein VP39"/>
    <property type="match status" value="1"/>
</dbReference>
<evidence type="ECO:0000313" key="3">
    <source>
        <dbReference type="EMBL" id="UPT20814.1"/>
    </source>
</evidence>
<accession>A0ABY4L0E9</accession>
<dbReference type="InterPro" id="IPR013630">
    <property type="entry name" value="Methyltransf_Zn-bd_dom_put"/>
</dbReference>
<dbReference type="Gene3D" id="6.20.50.110">
    <property type="entry name" value="Methyltransferase, zinc-binding domain"/>
    <property type="match status" value="1"/>
</dbReference>
<sequence>MDVIPGAREVAGCRVCGATDWQEVLSLGLVPLANRFLDPASSHGDEPYFPLRVLSCRACRLMSLDHVVDPEILYRDYLYITPESETIRRHMRNVVDLFCERFGPEAGDLVVEMGSNIGGQLRLFAGKGMRVVGVDPARNLADVAEANGIPTVPEFFSVDTAAAVRDSHGAAKLLLGRHVFAHIDDLAGVLDGAERLLVPDGVFAVEVPYVLDMLATTAFDTIYHEHLSYFSVGTLSVLAERHRMRIVDVARSSVHGGSVLVFMARRGSKWRSTAAVERLRGLEHDFGLYGDRVYRRFAEDVMRVCEELPRIVRGIATEGGTVAGYGAPAKGNTILNVCGLGRDVVAFCSDTTPLKQGKLLPGTHVPVCSPQEARLRGPDHYLLLAWNYAEEILRKESGFLAGGGRFILPIPRPVLVDSAEEAVEALQSAVQL</sequence>
<feature type="domain" description="Methyltransferase putative zinc binding" evidence="1">
    <location>
        <begin position="13"/>
        <end position="74"/>
    </location>
</feature>
<feature type="domain" description="C-methyltransferase" evidence="2">
    <location>
        <begin position="254"/>
        <end position="411"/>
    </location>
</feature>
<dbReference type="SUPFAM" id="SSF53335">
    <property type="entry name" value="S-adenosyl-L-methionine-dependent methyltransferases"/>
    <property type="match status" value="1"/>
</dbReference>
<dbReference type="GO" id="GO:0032259">
    <property type="term" value="P:methylation"/>
    <property type="evidence" value="ECO:0007669"/>
    <property type="project" value="UniProtKB-KW"/>
</dbReference>
<dbReference type="PANTHER" id="PTHR43861">
    <property type="entry name" value="TRANS-ACONITATE 2-METHYLTRANSFERASE-RELATED"/>
    <property type="match status" value="1"/>
</dbReference>
<dbReference type="EMBL" id="CP051627">
    <property type="protein sequence ID" value="UPT20814.1"/>
    <property type="molecule type" value="Genomic_DNA"/>
</dbReference>
<gene>
    <name evidence="3" type="ORF">FOF52_07450</name>
</gene>
<name>A0ABY4L0E9_THEAE</name>
<dbReference type="Pfam" id="PF08421">
    <property type="entry name" value="Methyltransf_13"/>
    <property type="match status" value="1"/>
</dbReference>
<keyword evidence="3" id="KW-0808">Transferase</keyword>
<dbReference type="InterPro" id="IPR029063">
    <property type="entry name" value="SAM-dependent_MTases_sf"/>
</dbReference>
<evidence type="ECO:0000259" key="2">
    <source>
        <dbReference type="Pfam" id="PF08484"/>
    </source>
</evidence>
<organism evidence="3 4">
    <name type="scientific">Thermobifida alba</name>
    <name type="common">Thermomonospora alba</name>
    <dbReference type="NCBI Taxonomy" id="53522"/>
    <lineage>
        <taxon>Bacteria</taxon>
        <taxon>Bacillati</taxon>
        <taxon>Actinomycetota</taxon>
        <taxon>Actinomycetes</taxon>
        <taxon>Streptosporangiales</taxon>
        <taxon>Nocardiopsidaceae</taxon>
        <taxon>Thermobifida</taxon>
    </lineage>
</organism>